<dbReference type="PANTHER" id="PTHR45646">
    <property type="entry name" value="SERINE/THREONINE-PROTEIN KINASE DOA-RELATED"/>
    <property type="match status" value="1"/>
</dbReference>
<keyword evidence="9" id="KW-1185">Reference proteome</keyword>
<feature type="domain" description="Protein kinase" evidence="7">
    <location>
        <begin position="62"/>
        <end position="484"/>
    </location>
</feature>
<dbReference type="KEGG" id="chig:CH63R_07016"/>
<evidence type="ECO:0000256" key="5">
    <source>
        <dbReference type="ARBA" id="ARBA00022840"/>
    </source>
</evidence>
<dbReference type="InterPro" id="IPR017441">
    <property type="entry name" value="Protein_kinase_ATP_BS"/>
</dbReference>
<dbReference type="EMBL" id="LTAN01000005">
    <property type="protein sequence ID" value="OBR08251.1"/>
    <property type="molecule type" value="Genomic_DNA"/>
</dbReference>
<keyword evidence="4 8" id="KW-0418">Kinase</keyword>
<dbReference type="InterPro" id="IPR051175">
    <property type="entry name" value="CLK_kinases"/>
</dbReference>
<gene>
    <name evidence="8" type="ORF">CH63R_07016</name>
</gene>
<evidence type="ECO:0000259" key="7">
    <source>
        <dbReference type="PROSITE" id="PS50011"/>
    </source>
</evidence>
<evidence type="ECO:0000256" key="1">
    <source>
        <dbReference type="ARBA" id="ARBA00022527"/>
    </source>
</evidence>
<dbReference type="Proteomes" id="UP000092177">
    <property type="component" value="Chromosome 5"/>
</dbReference>
<accession>A0A1B7Y869</accession>
<dbReference type="GO" id="GO:0005634">
    <property type="term" value="C:nucleus"/>
    <property type="evidence" value="ECO:0007669"/>
    <property type="project" value="TreeGrafter"/>
</dbReference>
<sequence>MALDPRAKVESEAPPDFSLQTSFGDDLKYFPYQLRGECEDLEAYEPGGFHPVHLGDTFDGRYKVVHKLGFGGFSTVWLARDSASDKWAALKIVVANESSTYETRSVVSDRSVLLESEFFDVAARKLWIDGPNGHHLCLVYPVLGPDLSRLSKGIYTRFKPESAKDLMLQAAQALSVLHTEGLCHGDFTTSNIALRLKDDFHSFNEEKLLQVFGRPRTDPVRPYSEESPEPHAPRYIVEALDFLSSSSNLLSERICIIDFDQSFTATSAPTKLGTPAKYLAPEVAVGEHASPASDVWALGCAIFRVRSGEDLFFDYDTNCPADVLRQIVKTVGDLPDRWKETQFDEDGNPTKDQGEPFWALEETRPLKDRVHEILDESQGLFIDQNGAPQDPAVVDPAPPQFESDGPPRVPYTEAYSGMLWKPTAVCVDGGYFVAYSDESDEMLKAFPKIAESEATQLVDLLSKIFEYDPAKRVEAKELIGHPWFGHSQRKRKRVD</sequence>
<dbReference type="Pfam" id="PF00069">
    <property type="entry name" value="Pkinase"/>
    <property type="match status" value="2"/>
</dbReference>
<evidence type="ECO:0000256" key="3">
    <source>
        <dbReference type="ARBA" id="ARBA00022741"/>
    </source>
</evidence>
<evidence type="ECO:0000256" key="4">
    <source>
        <dbReference type="ARBA" id="ARBA00022777"/>
    </source>
</evidence>
<proteinExistence type="predicted"/>
<reference evidence="9" key="1">
    <citation type="journal article" date="2017" name="BMC Genomics">
        <title>Gapless genome assembly of Colletotrichum higginsianum reveals chromosome structure and association of transposable elements with secondary metabolite gene clusters.</title>
        <authorList>
            <person name="Dallery J.-F."/>
            <person name="Lapalu N."/>
            <person name="Zampounis A."/>
            <person name="Pigne S."/>
            <person name="Luyten I."/>
            <person name="Amselem J."/>
            <person name="Wittenberg A.H.J."/>
            <person name="Zhou S."/>
            <person name="de Queiroz M.V."/>
            <person name="Robin G.P."/>
            <person name="Auger A."/>
            <person name="Hainaut M."/>
            <person name="Henrissat B."/>
            <person name="Kim K.-T."/>
            <person name="Lee Y.-H."/>
            <person name="Lespinet O."/>
            <person name="Schwartz D.C."/>
            <person name="Thon M.R."/>
            <person name="O'Connell R.J."/>
        </authorList>
    </citation>
    <scope>NUCLEOTIDE SEQUENCE [LARGE SCALE GENOMIC DNA]</scope>
    <source>
        <strain evidence="9">IMI 349063</strain>
    </source>
</reference>
<dbReference type="GeneID" id="28866098"/>
<dbReference type="VEuPathDB" id="FungiDB:CH63R_07016"/>
<keyword evidence="1" id="KW-0723">Serine/threonine-protein kinase</keyword>
<evidence type="ECO:0000256" key="2">
    <source>
        <dbReference type="ARBA" id="ARBA00022679"/>
    </source>
</evidence>
<protein>
    <submittedName>
        <fullName evidence="8">Protein kinase domain-containing protein</fullName>
    </submittedName>
</protein>
<keyword evidence="3 6" id="KW-0547">Nucleotide-binding</keyword>
<dbReference type="InterPro" id="IPR011009">
    <property type="entry name" value="Kinase-like_dom_sf"/>
</dbReference>
<evidence type="ECO:0000313" key="9">
    <source>
        <dbReference type="Proteomes" id="UP000092177"/>
    </source>
</evidence>
<dbReference type="SUPFAM" id="SSF56112">
    <property type="entry name" value="Protein kinase-like (PK-like)"/>
    <property type="match status" value="1"/>
</dbReference>
<dbReference type="OrthoDB" id="5979581at2759"/>
<name>A0A1B7Y869_COLHI</name>
<dbReference type="GO" id="GO:0005524">
    <property type="term" value="F:ATP binding"/>
    <property type="evidence" value="ECO:0007669"/>
    <property type="project" value="UniProtKB-UniRule"/>
</dbReference>
<dbReference type="AlphaFoldDB" id="A0A1B7Y869"/>
<organism evidence="8 9">
    <name type="scientific">Colletotrichum higginsianum (strain IMI 349063)</name>
    <name type="common">Crucifer anthracnose fungus</name>
    <dbReference type="NCBI Taxonomy" id="759273"/>
    <lineage>
        <taxon>Eukaryota</taxon>
        <taxon>Fungi</taxon>
        <taxon>Dikarya</taxon>
        <taxon>Ascomycota</taxon>
        <taxon>Pezizomycotina</taxon>
        <taxon>Sordariomycetes</taxon>
        <taxon>Hypocreomycetidae</taxon>
        <taxon>Glomerellales</taxon>
        <taxon>Glomerellaceae</taxon>
        <taxon>Colletotrichum</taxon>
        <taxon>Colletotrichum destructivum species complex</taxon>
    </lineage>
</organism>
<feature type="binding site" evidence="6">
    <location>
        <position position="91"/>
    </location>
    <ligand>
        <name>ATP</name>
        <dbReference type="ChEBI" id="CHEBI:30616"/>
    </ligand>
</feature>
<dbReference type="Gene3D" id="3.30.200.20">
    <property type="entry name" value="Phosphorylase Kinase, domain 1"/>
    <property type="match status" value="1"/>
</dbReference>
<dbReference type="Gene3D" id="1.10.510.10">
    <property type="entry name" value="Transferase(Phosphotransferase) domain 1"/>
    <property type="match status" value="1"/>
</dbReference>
<evidence type="ECO:0000313" key="8">
    <source>
        <dbReference type="EMBL" id="OBR08251.1"/>
    </source>
</evidence>
<dbReference type="PROSITE" id="PS50011">
    <property type="entry name" value="PROTEIN_KINASE_DOM"/>
    <property type="match status" value="1"/>
</dbReference>
<keyword evidence="2" id="KW-0808">Transferase</keyword>
<evidence type="ECO:0000256" key="6">
    <source>
        <dbReference type="PROSITE-ProRule" id="PRU10141"/>
    </source>
</evidence>
<comment type="caution">
    <text evidence="8">The sequence shown here is derived from an EMBL/GenBank/DDBJ whole genome shotgun (WGS) entry which is preliminary data.</text>
</comment>
<keyword evidence="5 6" id="KW-0067">ATP-binding</keyword>
<dbReference type="RefSeq" id="XP_018156769.1">
    <property type="nucleotide sequence ID" value="XM_018301991.1"/>
</dbReference>
<dbReference type="GO" id="GO:0004674">
    <property type="term" value="F:protein serine/threonine kinase activity"/>
    <property type="evidence" value="ECO:0007669"/>
    <property type="project" value="UniProtKB-KW"/>
</dbReference>
<dbReference type="SMART" id="SM00220">
    <property type="entry name" value="S_TKc"/>
    <property type="match status" value="1"/>
</dbReference>
<dbReference type="InterPro" id="IPR000719">
    <property type="entry name" value="Prot_kinase_dom"/>
</dbReference>
<dbReference type="PROSITE" id="PS00107">
    <property type="entry name" value="PROTEIN_KINASE_ATP"/>
    <property type="match status" value="1"/>
</dbReference>
<dbReference type="PANTHER" id="PTHR45646:SF11">
    <property type="entry name" value="SERINE_THREONINE-PROTEIN KINASE DOA"/>
    <property type="match status" value="1"/>
</dbReference>